<accession>A0A4U6CVJ4</accession>
<dbReference type="RefSeq" id="WP_137344452.1">
    <property type="nucleotide sequence ID" value="NZ_SZVO01000031.1"/>
</dbReference>
<dbReference type="AlphaFoldDB" id="A0A4U6CVJ4"/>
<name>A0A4U6CVJ4_9BACT</name>
<keyword evidence="2" id="KW-1185">Reference proteome</keyword>
<protein>
    <submittedName>
        <fullName evidence="1">Uncharacterized protein</fullName>
    </submittedName>
</protein>
<dbReference type="Proteomes" id="UP000304900">
    <property type="component" value="Unassembled WGS sequence"/>
</dbReference>
<dbReference type="EMBL" id="SZVO01000031">
    <property type="protein sequence ID" value="TKT85304.1"/>
    <property type="molecule type" value="Genomic_DNA"/>
</dbReference>
<evidence type="ECO:0000313" key="2">
    <source>
        <dbReference type="Proteomes" id="UP000304900"/>
    </source>
</evidence>
<evidence type="ECO:0000313" key="1">
    <source>
        <dbReference type="EMBL" id="TKT85304.1"/>
    </source>
</evidence>
<gene>
    <name evidence="1" type="ORF">FDK13_33890</name>
</gene>
<proteinExistence type="predicted"/>
<sequence>MIEIKQPVLGNLAIKRPVKGGDSGAWLVTSGNSGLAWCGMIIGENRQAEYAIHSEDALSHLSAKGYDLCS</sequence>
<comment type="caution">
    <text evidence="1">The sequence shown here is derived from an EMBL/GenBank/DDBJ whole genome shotgun (WGS) entry which is preliminary data.</text>
</comment>
<organism evidence="1 2">
    <name type="scientific">Dyadobacter frigoris</name>
    <dbReference type="NCBI Taxonomy" id="2576211"/>
    <lineage>
        <taxon>Bacteria</taxon>
        <taxon>Pseudomonadati</taxon>
        <taxon>Bacteroidota</taxon>
        <taxon>Cytophagia</taxon>
        <taxon>Cytophagales</taxon>
        <taxon>Spirosomataceae</taxon>
        <taxon>Dyadobacter</taxon>
    </lineage>
</organism>
<reference evidence="1 2" key="1">
    <citation type="submission" date="2019-05" db="EMBL/GenBank/DDBJ databases">
        <title>Dyadobacter AR-3-8 sp. nov., isolated from arctic soil.</title>
        <authorList>
            <person name="Chaudhary D.K."/>
        </authorList>
    </citation>
    <scope>NUCLEOTIDE SEQUENCE [LARGE SCALE GENOMIC DNA]</scope>
    <source>
        <strain evidence="1 2">AR-3-8</strain>
    </source>
</reference>